<evidence type="ECO:0000259" key="3">
    <source>
        <dbReference type="Pfam" id="PF00144"/>
    </source>
</evidence>
<feature type="domain" description="Beta-lactamase-related" evidence="3">
    <location>
        <begin position="75"/>
        <end position="390"/>
    </location>
</feature>
<gene>
    <name evidence="4" type="ORF">F7Q99_01600</name>
</gene>
<dbReference type="Proteomes" id="UP000450000">
    <property type="component" value="Unassembled WGS sequence"/>
</dbReference>
<feature type="signal peptide" evidence="2">
    <location>
        <begin position="1"/>
        <end position="36"/>
    </location>
</feature>
<keyword evidence="5" id="KW-1185">Reference proteome</keyword>
<comment type="caution">
    <text evidence="4">The sequence shown here is derived from an EMBL/GenBank/DDBJ whole genome shotgun (WGS) entry which is preliminary data.</text>
</comment>
<dbReference type="InterPro" id="IPR001466">
    <property type="entry name" value="Beta-lactam-related"/>
</dbReference>
<dbReference type="Gene3D" id="3.40.710.10">
    <property type="entry name" value="DD-peptidase/beta-lactamase superfamily"/>
    <property type="match status" value="1"/>
</dbReference>
<dbReference type="RefSeq" id="WP_153459735.1">
    <property type="nucleotide sequence ID" value="NZ_WBOF01000001.1"/>
</dbReference>
<evidence type="ECO:0000256" key="1">
    <source>
        <dbReference type="SAM" id="MobiDB-lite"/>
    </source>
</evidence>
<dbReference type="OrthoDB" id="5177574at2"/>
<proteinExistence type="predicted"/>
<dbReference type="PROSITE" id="PS51257">
    <property type="entry name" value="PROKAR_LIPOPROTEIN"/>
    <property type="match status" value="1"/>
</dbReference>
<evidence type="ECO:0000256" key="2">
    <source>
        <dbReference type="SAM" id="SignalP"/>
    </source>
</evidence>
<feature type="chain" id="PRO_5039473505" evidence="2">
    <location>
        <begin position="37"/>
        <end position="434"/>
    </location>
</feature>
<feature type="region of interest" description="Disordered" evidence="1">
    <location>
        <begin position="408"/>
        <end position="434"/>
    </location>
</feature>
<dbReference type="SUPFAM" id="SSF56601">
    <property type="entry name" value="beta-lactamase/transpeptidase-like"/>
    <property type="match status" value="1"/>
</dbReference>
<organism evidence="4 5">
    <name type="scientific">Streptomyces kaniharaensis</name>
    <dbReference type="NCBI Taxonomy" id="212423"/>
    <lineage>
        <taxon>Bacteria</taxon>
        <taxon>Bacillati</taxon>
        <taxon>Actinomycetota</taxon>
        <taxon>Actinomycetes</taxon>
        <taxon>Kitasatosporales</taxon>
        <taxon>Streptomycetaceae</taxon>
        <taxon>Streptomyces</taxon>
    </lineage>
</organism>
<dbReference type="Pfam" id="PF00144">
    <property type="entry name" value="Beta-lactamase"/>
    <property type="match status" value="1"/>
</dbReference>
<protein>
    <submittedName>
        <fullName evidence="4">Beta-lactamase family protein</fullName>
    </submittedName>
</protein>
<dbReference type="AlphaFoldDB" id="A0A6N7KKQ5"/>
<feature type="compositionally biased region" description="Low complexity" evidence="1">
    <location>
        <begin position="423"/>
        <end position="434"/>
    </location>
</feature>
<dbReference type="InterPro" id="IPR012338">
    <property type="entry name" value="Beta-lactam/transpept-like"/>
</dbReference>
<dbReference type="PANTHER" id="PTHR46825">
    <property type="entry name" value="D-ALANYL-D-ALANINE-CARBOXYPEPTIDASE/ENDOPEPTIDASE AMPH"/>
    <property type="match status" value="1"/>
</dbReference>
<keyword evidence="2" id="KW-0732">Signal</keyword>
<name>A0A6N7KKQ5_9ACTN</name>
<evidence type="ECO:0000313" key="5">
    <source>
        <dbReference type="Proteomes" id="UP000450000"/>
    </source>
</evidence>
<dbReference type="EMBL" id="WBOF01000001">
    <property type="protein sequence ID" value="MQS11008.1"/>
    <property type="molecule type" value="Genomic_DNA"/>
</dbReference>
<dbReference type="PANTHER" id="PTHR46825:SF7">
    <property type="entry name" value="D-ALANYL-D-ALANINE CARBOXYPEPTIDASE"/>
    <property type="match status" value="1"/>
</dbReference>
<evidence type="ECO:0000313" key="4">
    <source>
        <dbReference type="EMBL" id="MQS11008.1"/>
    </source>
</evidence>
<dbReference type="InterPro" id="IPR050491">
    <property type="entry name" value="AmpC-like"/>
</dbReference>
<reference evidence="4 5" key="1">
    <citation type="submission" date="2019-09" db="EMBL/GenBank/DDBJ databases">
        <title>Genome Sequences of Streptomyces kaniharaensis ATCC 21070.</title>
        <authorList>
            <person name="Zhu W."/>
            <person name="De Crecy-Lagard V."/>
            <person name="Richards N.G."/>
        </authorList>
    </citation>
    <scope>NUCLEOTIDE SEQUENCE [LARGE SCALE GENOMIC DNA]</scope>
    <source>
        <strain evidence="4 5">SF-557</strain>
    </source>
</reference>
<accession>A0A6N7KKQ5</accession>
<sequence>MTKTRRPRPAVPRSARRATVAALALTGLLASGACSADRQPAQQGGAAVTAEPVAISPSATSGAVVPLTPAVTARLDAAIRQVMSQASVPGVIVGLTTPNDSYVRAFGVADKPAGTPMSPDLYMRIGSVTKTFTATAILRLVDQGKVGLDDPVSKYIPNVPNGDQITLRELGDMRSGLFSYSFDPDFQQAFFSDPNRPFTPDQLLAYSFKHPPNFPPDAKFEYSNTNAILLGLVVEKVSGQSLSDFMKQQVFTPAGLNKTVLPTDAAFPDPHAHGYTNQTLNGATADSTTWNPSWGWAAGAVISNLTDLQTWAKVLATGSPLIKPATQAERLKSKTTGTPDIDYAFGVFETHGWIGHNGSLPGYQSVVVYLPQAQASLVIMLNTDVSHEGSEPSTLLARAITQIASPNNVYTLPPQPSGGSSGGSPSASASLHIS</sequence>